<dbReference type="InterPro" id="IPR013974">
    <property type="entry name" value="SAF"/>
</dbReference>
<proteinExistence type="predicted"/>
<dbReference type="AlphaFoldDB" id="A0A5P8FPL5"/>
<gene>
    <name evidence="2" type="ORF">EEW87_012695</name>
</gene>
<reference evidence="2 3" key="1">
    <citation type="submission" date="2019-09" db="EMBL/GenBank/DDBJ databases">
        <title>Complete Genome Sequence of Janibacter melonis M714 with both human health impact and industrial applications.</title>
        <authorList>
            <person name="Jin M."/>
            <person name="Zhao Q.R."/>
        </authorList>
    </citation>
    <scope>NUCLEOTIDE SEQUENCE [LARGE SCALE GENOMIC DNA]</scope>
    <source>
        <strain evidence="2 3">M714</strain>
    </source>
</reference>
<evidence type="ECO:0000313" key="2">
    <source>
        <dbReference type="EMBL" id="QFQ30980.2"/>
    </source>
</evidence>
<dbReference type="CDD" id="cd11614">
    <property type="entry name" value="SAF_CpaB_FlgA_like"/>
    <property type="match status" value="1"/>
</dbReference>
<dbReference type="KEGG" id="jme:EEW87_012695"/>
<protein>
    <recommendedName>
        <fullName evidence="1">SAF domain-containing protein</fullName>
    </recommendedName>
</protein>
<dbReference type="EMBL" id="CP044548">
    <property type="protein sequence ID" value="QFQ30980.2"/>
    <property type="molecule type" value="Genomic_DNA"/>
</dbReference>
<dbReference type="Proteomes" id="UP000271708">
    <property type="component" value="Chromosome"/>
</dbReference>
<accession>A0A5P8FPL5</accession>
<name>A0A5P8FPL5_9MICO</name>
<evidence type="ECO:0000259" key="1">
    <source>
        <dbReference type="SMART" id="SM00858"/>
    </source>
</evidence>
<dbReference type="GeneID" id="59162034"/>
<dbReference type="RefSeq" id="WP_123092339.1">
    <property type="nucleotide sequence ID" value="NZ_CP044548.2"/>
</dbReference>
<feature type="domain" description="SAF" evidence="1">
    <location>
        <begin position="52"/>
        <end position="114"/>
    </location>
</feature>
<dbReference type="SMART" id="SM00858">
    <property type="entry name" value="SAF"/>
    <property type="match status" value="1"/>
</dbReference>
<organism evidence="2 3">
    <name type="scientific">Janibacter melonis</name>
    <dbReference type="NCBI Taxonomy" id="262209"/>
    <lineage>
        <taxon>Bacteria</taxon>
        <taxon>Bacillati</taxon>
        <taxon>Actinomycetota</taxon>
        <taxon>Actinomycetes</taxon>
        <taxon>Micrococcales</taxon>
        <taxon>Intrasporangiaceae</taxon>
        <taxon>Janibacter</taxon>
    </lineage>
</organism>
<evidence type="ECO:0000313" key="3">
    <source>
        <dbReference type="Proteomes" id="UP000271708"/>
    </source>
</evidence>
<dbReference type="Gene3D" id="3.90.1210.10">
    <property type="entry name" value="Antifreeze-like/N-acetylneuraminic acid synthase C-terminal domain"/>
    <property type="match status" value="1"/>
</dbReference>
<sequence>MADLLATQLPSLFGPGRRPAWRRRVARRLVAAAALCLALTLALGQQAPEPTRAVLVASTHVPPGTEVLAEAVAVVDLPRSAAPDGALTRPDEAVGRMATVAIGPGEVITPARVLGRDPASAGRGRRLVTLPLLGAARSLTVGDRVDVYRPGRREPVATGATVVAIPSTEDDLAAVPEPTAVVSLPVAAAGDVVDALGSDAATGFVLTTRGAG</sequence>
<dbReference type="Pfam" id="PF08666">
    <property type="entry name" value="SAF"/>
    <property type="match status" value="1"/>
</dbReference>